<feature type="region of interest" description="Disordered" evidence="1">
    <location>
        <begin position="32"/>
        <end position="96"/>
    </location>
</feature>
<feature type="compositionally biased region" description="Polar residues" evidence="1">
    <location>
        <begin position="206"/>
        <end position="223"/>
    </location>
</feature>
<evidence type="ECO:0000313" key="2">
    <source>
        <dbReference type="EMBL" id="GBP40084.1"/>
    </source>
</evidence>
<comment type="caution">
    <text evidence="2">The sequence shown here is derived from an EMBL/GenBank/DDBJ whole genome shotgun (WGS) entry which is preliminary data.</text>
</comment>
<gene>
    <name evidence="2" type="ORF">EVAR_33658_1</name>
</gene>
<accession>A0A4C1VQH3</accession>
<feature type="compositionally biased region" description="Polar residues" evidence="1">
    <location>
        <begin position="33"/>
        <end position="42"/>
    </location>
</feature>
<dbReference type="AlphaFoldDB" id="A0A4C1VQH3"/>
<dbReference type="EMBL" id="BGZK01000376">
    <property type="protein sequence ID" value="GBP40084.1"/>
    <property type="molecule type" value="Genomic_DNA"/>
</dbReference>
<proteinExistence type="predicted"/>
<sequence length="272" mass="29334">MSLDIMFLTNDNIRRTRKDPEVLGLRYRGFTNGIENDQNSANPDHGDTPRKRLSTSSTTSNQSYDSQGPEYDTPRPSYQSSQRASDGSEILPENLPKLTNPLYGVNAASHYSPAPIQQLQDAPEHKPSIPNGVRKAPEGQDNEAFKPDDTVDGRKDVIVGPRLADGSATYTTDNNGKINVHVTVMINAGTLADLKKQRAQIRTNGSPIETTAASTGHSNSHSLASIPDATKDTPAQLNPLSLSPSSGTIPRFSGHTSEVVGDTRSNRCCVIV</sequence>
<feature type="compositionally biased region" description="Polar residues" evidence="1">
    <location>
        <begin position="76"/>
        <end position="85"/>
    </location>
</feature>
<feature type="compositionally biased region" description="Polar residues" evidence="1">
    <location>
        <begin position="233"/>
        <end position="248"/>
    </location>
</feature>
<feature type="compositionally biased region" description="Basic and acidic residues" evidence="1">
    <location>
        <begin position="135"/>
        <end position="154"/>
    </location>
</feature>
<dbReference type="STRING" id="151549.A0A4C1VQH3"/>
<keyword evidence="3" id="KW-1185">Reference proteome</keyword>
<dbReference type="OrthoDB" id="19014at2759"/>
<dbReference type="Proteomes" id="UP000299102">
    <property type="component" value="Unassembled WGS sequence"/>
</dbReference>
<organism evidence="2 3">
    <name type="scientific">Eumeta variegata</name>
    <name type="common">Bagworm moth</name>
    <name type="synonym">Eumeta japonica</name>
    <dbReference type="NCBI Taxonomy" id="151549"/>
    <lineage>
        <taxon>Eukaryota</taxon>
        <taxon>Metazoa</taxon>
        <taxon>Ecdysozoa</taxon>
        <taxon>Arthropoda</taxon>
        <taxon>Hexapoda</taxon>
        <taxon>Insecta</taxon>
        <taxon>Pterygota</taxon>
        <taxon>Neoptera</taxon>
        <taxon>Endopterygota</taxon>
        <taxon>Lepidoptera</taxon>
        <taxon>Glossata</taxon>
        <taxon>Ditrysia</taxon>
        <taxon>Tineoidea</taxon>
        <taxon>Psychidae</taxon>
        <taxon>Oiketicinae</taxon>
        <taxon>Eumeta</taxon>
    </lineage>
</organism>
<evidence type="ECO:0000256" key="1">
    <source>
        <dbReference type="SAM" id="MobiDB-lite"/>
    </source>
</evidence>
<evidence type="ECO:0000313" key="3">
    <source>
        <dbReference type="Proteomes" id="UP000299102"/>
    </source>
</evidence>
<feature type="compositionally biased region" description="Polar residues" evidence="1">
    <location>
        <begin position="54"/>
        <end position="66"/>
    </location>
</feature>
<name>A0A4C1VQH3_EUMVA</name>
<feature type="region of interest" description="Disordered" evidence="1">
    <location>
        <begin position="206"/>
        <end position="260"/>
    </location>
</feature>
<reference evidence="2 3" key="1">
    <citation type="journal article" date="2019" name="Commun. Biol.">
        <title>The bagworm genome reveals a unique fibroin gene that provides high tensile strength.</title>
        <authorList>
            <person name="Kono N."/>
            <person name="Nakamura H."/>
            <person name="Ohtoshi R."/>
            <person name="Tomita M."/>
            <person name="Numata K."/>
            <person name="Arakawa K."/>
        </authorList>
    </citation>
    <scope>NUCLEOTIDE SEQUENCE [LARGE SCALE GENOMIC DNA]</scope>
</reference>
<protein>
    <submittedName>
        <fullName evidence="2">Uncharacterized protein</fullName>
    </submittedName>
</protein>
<feature type="region of interest" description="Disordered" evidence="1">
    <location>
        <begin position="117"/>
        <end position="154"/>
    </location>
</feature>